<reference evidence="2" key="1">
    <citation type="submission" date="2021-06" db="EMBL/GenBank/DDBJ databases">
        <title>Sequencing of actinobacteria type strains.</title>
        <authorList>
            <person name="Nguyen G.-S."/>
            <person name="Wentzel A."/>
        </authorList>
    </citation>
    <scope>NUCLEOTIDE SEQUENCE</scope>
    <source>
        <strain evidence="2">P38-E01</strain>
    </source>
</reference>
<dbReference type="Proteomes" id="UP000694501">
    <property type="component" value="Unassembled WGS sequence"/>
</dbReference>
<proteinExistence type="predicted"/>
<organism evidence="2 3">
    <name type="scientific">Streptomyces tardus</name>
    <dbReference type="NCBI Taxonomy" id="2780544"/>
    <lineage>
        <taxon>Bacteria</taxon>
        <taxon>Bacillati</taxon>
        <taxon>Actinomycetota</taxon>
        <taxon>Actinomycetes</taxon>
        <taxon>Kitasatosporales</taxon>
        <taxon>Streptomycetaceae</taxon>
        <taxon>Streptomyces</taxon>
    </lineage>
</organism>
<dbReference type="GO" id="GO:0016747">
    <property type="term" value="F:acyltransferase activity, transferring groups other than amino-acyl groups"/>
    <property type="evidence" value="ECO:0007669"/>
    <property type="project" value="InterPro"/>
</dbReference>
<feature type="domain" description="N-acetyltransferase" evidence="1">
    <location>
        <begin position="1"/>
        <end position="155"/>
    </location>
</feature>
<name>A0A949N437_9ACTN</name>
<dbReference type="Pfam" id="PF00583">
    <property type="entry name" value="Acetyltransf_1"/>
    <property type="match status" value="1"/>
</dbReference>
<dbReference type="EMBL" id="JAELVF020000001">
    <property type="protein sequence ID" value="MBU7596542.1"/>
    <property type="molecule type" value="Genomic_DNA"/>
</dbReference>
<comment type="caution">
    <text evidence="2">The sequence shown here is derived from an EMBL/GenBank/DDBJ whole genome shotgun (WGS) entry which is preliminary data.</text>
</comment>
<gene>
    <name evidence="2" type="ORF">JGS22_002530</name>
</gene>
<dbReference type="RefSeq" id="WP_216814813.1">
    <property type="nucleotide sequence ID" value="NZ_JAELVF020000001.1"/>
</dbReference>
<evidence type="ECO:0000259" key="1">
    <source>
        <dbReference type="PROSITE" id="PS51186"/>
    </source>
</evidence>
<dbReference type="InterPro" id="IPR000182">
    <property type="entry name" value="GNAT_dom"/>
</dbReference>
<dbReference type="PROSITE" id="PS51186">
    <property type="entry name" value="GNAT"/>
    <property type="match status" value="1"/>
</dbReference>
<evidence type="ECO:0000313" key="3">
    <source>
        <dbReference type="Proteomes" id="UP000694501"/>
    </source>
</evidence>
<sequence>MGIRTAVAPLAEVLPLRWEILRPGLPRESAEFAEDVQPGAFHIAAYGDDVDTEGALAVYGCGSFYPEGFPGRGELSAERSVRIRGMASSARVRGQGYGTAVLEAGTHEALSRGARLMWCNGRTGARGFYERHGYTVPFVEAAGAGAAVAPHQPGAPAAPVTRNVVCHWGSVSSLVYSIARRPRRTRRPPAVAAFDVVAVRSSTRERKHFPNGRQHSG</sequence>
<dbReference type="AlphaFoldDB" id="A0A949N437"/>
<accession>A0A949N437</accession>
<protein>
    <submittedName>
        <fullName evidence="2">GNAT family N-acetyltransferase</fullName>
    </submittedName>
</protein>
<evidence type="ECO:0000313" key="2">
    <source>
        <dbReference type="EMBL" id="MBU7596542.1"/>
    </source>
</evidence>
<keyword evidence="3" id="KW-1185">Reference proteome</keyword>